<feature type="transmembrane region" description="Helical" evidence="1">
    <location>
        <begin position="362"/>
        <end position="383"/>
    </location>
</feature>
<accession>A0A2U3AKR2</accession>
<evidence type="ECO:0000313" key="4">
    <source>
        <dbReference type="Proteomes" id="UP000245938"/>
    </source>
</evidence>
<dbReference type="Proteomes" id="UP000245938">
    <property type="component" value="Unassembled WGS sequence"/>
</dbReference>
<dbReference type="InterPro" id="IPR025857">
    <property type="entry name" value="MacB_PCD"/>
</dbReference>
<feature type="transmembrane region" description="Helical" evidence="1">
    <location>
        <begin position="337"/>
        <end position="356"/>
    </location>
</feature>
<dbReference type="EMBL" id="QFVR01000012">
    <property type="protein sequence ID" value="PWI25101.1"/>
    <property type="molecule type" value="Genomic_DNA"/>
</dbReference>
<dbReference type="RefSeq" id="WP_109306327.1">
    <property type="nucleotide sequence ID" value="NZ_BJUF01000019.1"/>
</dbReference>
<sequence length="395" mass="44031">MKALFILFQQNRLYNIILALVAVLFFSTFYLVILHSTYSTNEAKGGTSFNGMNRYSLSVLKNDATIEQLHNFDEQLKSSNKATPYVAKNVDMYISQFSGGEDFTPLKKKEKAGASPVLGIQVNEYAQKLNSFELDSGRFFTAKEFQDYSPDQPLPVVLGSSFFNLYDVGQSLTIEVFDTKVKAKIIGFLASSQTIVTAELAQQGLSHAVLFPTQHYAQTPAETDTFAHASLMNSANSMLLSTASKIGIRDVMTEISTKANFWSVAIVGAGGNVVNIFNSIVKANSTFIWGLFLAISIGSAIALFVLQPLRNKRQQTIFTILVLSGMRKRELFKYVRIEWLIMITLGWLIPLIPFFIVSQMAILQLVFYVFGSLVLVLLLMIILKNRTTIQEVVGR</sequence>
<gene>
    <name evidence="3" type="ORF">DEX24_10175</name>
</gene>
<evidence type="ECO:0000313" key="3">
    <source>
        <dbReference type="EMBL" id="PWI25101.1"/>
    </source>
</evidence>
<keyword evidence="1" id="KW-0812">Transmembrane</keyword>
<keyword evidence="4" id="KW-1185">Reference proteome</keyword>
<proteinExistence type="predicted"/>
<feature type="transmembrane region" description="Helical" evidence="1">
    <location>
        <begin position="12"/>
        <end position="34"/>
    </location>
</feature>
<keyword evidence="1" id="KW-0472">Membrane</keyword>
<feature type="transmembrane region" description="Helical" evidence="1">
    <location>
        <begin position="287"/>
        <end position="306"/>
    </location>
</feature>
<organism evidence="3 4">
    <name type="scientific">Kurthia sibirica</name>
    <dbReference type="NCBI Taxonomy" id="202750"/>
    <lineage>
        <taxon>Bacteria</taxon>
        <taxon>Bacillati</taxon>
        <taxon>Bacillota</taxon>
        <taxon>Bacilli</taxon>
        <taxon>Bacillales</taxon>
        <taxon>Caryophanaceae</taxon>
        <taxon>Kurthia</taxon>
    </lineage>
</organism>
<reference evidence="3 4" key="1">
    <citation type="submission" date="2018-05" db="EMBL/GenBank/DDBJ databases">
        <title>Kurthia sibirica genome sequence.</title>
        <authorList>
            <person name="Maclea K.S."/>
            <person name="Goen A.E."/>
        </authorList>
    </citation>
    <scope>NUCLEOTIDE SEQUENCE [LARGE SCALE GENOMIC DNA]</scope>
    <source>
        <strain evidence="3 4">ATCC 49154</strain>
    </source>
</reference>
<name>A0A2U3AKR2_9BACL</name>
<comment type="caution">
    <text evidence="3">The sequence shown here is derived from an EMBL/GenBank/DDBJ whole genome shotgun (WGS) entry which is preliminary data.</text>
</comment>
<feature type="domain" description="MacB-like periplasmic core" evidence="2">
    <location>
        <begin position="77"/>
        <end position="216"/>
    </location>
</feature>
<keyword evidence="1" id="KW-1133">Transmembrane helix</keyword>
<dbReference type="AlphaFoldDB" id="A0A2U3AKR2"/>
<feature type="transmembrane region" description="Helical" evidence="1">
    <location>
        <begin position="259"/>
        <end position="281"/>
    </location>
</feature>
<dbReference type="OrthoDB" id="2456574at2"/>
<evidence type="ECO:0000256" key="1">
    <source>
        <dbReference type="SAM" id="Phobius"/>
    </source>
</evidence>
<protein>
    <recommendedName>
        <fullName evidence="2">MacB-like periplasmic core domain-containing protein</fullName>
    </recommendedName>
</protein>
<dbReference type="Pfam" id="PF12704">
    <property type="entry name" value="MacB_PCD"/>
    <property type="match status" value="1"/>
</dbReference>
<evidence type="ECO:0000259" key="2">
    <source>
        <dbReference type="Pfam" id="PF12704"/>
    </source>
</evidence>